<dbReference type="PANTHER" id="PTHR46169">
    <property type="entry name" value="DNA REPLICATION-RELATED ELEMENT FACTOR, ISOFORM A"/>
    <property type="match status" value="1"/>
</dbReference>
<accession>A0A915NK82</accession>
<dbReference type="Pfam" id="PF05699">
    <property type="entry name" value="Dimer_Tnp_hAT"/>
    <property type="match status" value="2"/>
</dbReference>
<evidence type="ECO:0000259" key="1">
    <source>
        <dbReference type="Pfam" id="PF05699"/>
    </source>
</evidence>
<dbReference type="GO" id="GO:0005634">
    <property type="term" value="C:nucleus"/>
    <property type="evidence" value="ECO:0007669"/>
    <property type="project" value="TreeGrafter"/>
</dbReference>
<dbReference type="Proteomes" id="UP000887560">
    <property type="component" value="Unplaced"/>
</dbReference>
<feature type="domain" description="HAT C-terminal dimerisation" evidence="1">
    <location>
        <begin position="66"/>
        <end position="132"/>
    </location>
</feature>
<dbReference type="PANTHER" id="PTHR46169:SF29">
    <property type="entry name" value="DNA REPLICATION-RELATED ELEMENT FACTOR, ISOFORM A"/>
    <property type="match status" value="1"/>
</dbReference>
<dbReference type="InterPro" id="IPR008906">
    <property type="entry name" value="HATC_C_dom"/>
</dbReference>
<dbReference type="InterPro" id="IPR012337">
    <property type="entry name" value="RNaseH-like_sf"/>
</dbReference>
<dbReference type="GO" id="GO:0006357">
    <property type="term" value="P:regulation of transcription by RNA polymerase II"/>
    <property type="evidence" value="ECO:0007669"/>
    <property type="project" value="TreeGrafter"/>
</dbReference>
<dbReference type="AlphaFoldDB" id="A0A915NK82"/>
<dbReference type="SUPFAM" id="SSF53098">
    <property type="entry name" value="Ribonuclease H-like"/>
    <property type="match status" value="2"/>
</dbReference>
<dbReference type="WBParaSite" id="scf7180000418431.g2398">
    <property type="protein sequence ID" value="scf7180000418431.g2398"/>
    <property type="gene ID" value="scf7180000418431.g2398"/>
</dbReference>
<sequence length="136" mass="15819">VEVNEYLHSKRLQITDDPFKYWSGENSIKWPLLTKLSHRYFSAPATSSESESRASNINSTNLRKEFDEDCSMARESIKSDPLDFWKSNQKKFPLLSEAAQKYFSTPATSVPSEQLFSTARDDFTYRRMSIDARKLF</sequence>
<dbReference type="GO" id="GO:0046983">
    <property type="term" value="F:protein dimerization activity"/>
    <property type="evidence" value="ECO:0007669"/>
    <property type="project" value="InterPro"/>
</dbReference>
<feature type="domain" description="HAT C-terminal dimerisation" evidence="1">
    <location>
        <begin position="2"/>
        <end position="56"/>
    </location>
</feature>
<protein>
    <submittedName>
        <fullName evidence="3">HAT C-terminal dimerisation domain-containing protein</fullName>
    </submittedName>
</protein>
<dbReference type="InterPro" id="IPR052717">
    <property type="entry name" value="Vacuolar_transposase_reg"/>
</dbReference>
<name>A0A915NK82_9BILA</name>
<evidence type="ECO:0000313" key="2">
    <source>
        <dbReference type="Proteomes" id="UP000887560"/>
    </source>
</evidence>
<organism evidence="2 3">
    <name type="scientific">Meloidogyne floridensis</name>
    <dbReference type="NCBI Taxonomy" id="298350"/>
    <lineage>
        <taxon>Eukaryota</taxon>
        <taxon>Metazoa</taxon>
        <taxon>Ecdysozoa</taxon>
        <taxon>Nematoda</taxon>
        <taxon>Chromadorea</taxon>
        <taxon>Rhabditida</taxon>
        <taxon>Tylenchina</taxon>
        <taxon>Tylenchomorpha</taxon>
        <taxon>Tylenchoidea</taxon>
        <taxon>Meloidogynidae</taxon>
        <taxon>Meloidogyninae</taxon>
        <taxon>Meloidogyne</taxon>
    </lineage>
</organism>
<reference evidence="3" key="1">
    <citation type="submission" date="2022-11" db="UniProtKB">
        <authorList>
            <consortium name="WormBaseParasite"/>
        </authorList>
    </citation>
    <scope>IDENTIFICATION</scope>
</reference>
<evidence type="ECO:0000313" key="3">
    <source>
        <dbReference type="WBParaSite" id="scf7180000418431.g2398"/>
    </source>
</evidence>
<proteinExistence type="predicted"/>
<keyword evidence="2" id="KW-1185">Reference proteome</keyword>